<evidence type="ECO:0000259" key="3">
    <source>
        <dbReference type="Pfam" id="PF00496"/>
    </source>
</evidence>
<dbReference type="Gene3D" id="3.90.76.10">
    <property type="entry name" value="Dipeptide-binding Protein, Domain 1"/>
    <property type="match status" value="1"/>
</dbReference>
<dbReference type="SUPFAM" id="SSF53850">
    <property type="entry name" value="Periplasmic binding protein-like II"/>
    <property type="match status" value="1"/>
</dbReference>
<dbReference type="Pfam" id="PF00496">
    <property type="entry name" value="SBP_bac_5"/>
    <property type="match status" value="1"/>
</dbReference>
<dbReference type="Proteomes" id="UP001500928">
    <property type="component" value="Unassembled WGS sequence"/>
</dbReference>
<dbReference type="PROSITE" id="PS51257">
    <property type="entry name" value="PROKAR_LIPOPROTEIN"/>
    <property type="match status" value="1"/>
</dbReference>
<sequence length="533" mass="57610">MSLRRLVTLVAGVLAVALVATACGGGGGDDQNASTISSEWGEPENPLIPGNTTEQNGGDVIDALFAGLVKYDVNTGRPSNEVADSITTTDNKTFTIRIKPGWTFHDGTPVTAQSFVDSWNWTASGPNAAQAQSFMEKIDGYDEVSTEAPTAPTMRGLRVVDPQTFTVTLKAPFTIFPLTLGYSAYYPMPQAFFQNRQAWEDRPIGNGEFRFDSRTPNQSLTLVRNDQYAGQDKAQVQRIQFRVYSELQTAYDDVISGNLDHVRAIPSAALGGGRWRQDLGAGAHQKEGLVTDSLGFPLYDPRFANPLVRQAISMAIDRRTIVDQIFGGVYTPASGYATAAAQGFVPGQCGELCTYNPDRARQLLAQAGGFQGPLTLTANSDGGHDPYMQAVANSIRQTLGIDARYTPVPSFQEQRRLANSQGFTGLFRNGWQGDYPDIETFLTQLYRTGASSNDYGYSNPAVDAALSAADQAPTVQAADQGYAAAERLVLADMPNIPLWSRPVIYGNSSRVASAEHNPLNRQVTSTYALNPQG</sequence>
<dbReference type="Gene3D" id="3.10.105.10">
    <property type="entry name" value="Dipeptide-binding Protein, Domain 3"/>
    <property type="match status" value="1"/>
</dbReference>
<evidence type="ECO:0000313" key="5">
    <source>
        <dbReference type="Proteomes" id="UP001500928"/>
    </source>
</evidence>
<dbReference type="EMBL" id="BAABHO010000033">
    <property type="protein sequence ID" value="GAA4798388.1"/>
    <property type="molecule type" value="Genomic_DNA"/>
</dbReference>
<evidence type="ECO:0000313" key="4">
    <source>
        <dbReference type="EMBL" id="GAA4798388.1"/>
    </source>
</evidence>
<dbReference type="PANTHER" id="PTHR30290:SF83">
    <property type="entry name" value="ABC TRANSPORTER SUBSTRATE-BINDING PROTEIN"/>
    <property type="match status" value="1"/>
</dbReference>
<comment type="caution">
    <text evidence="4">The sequence shown here is derived from an EMBL/GenBank/DDBJ whole genome shotgun (WGS) entry which is preliminary data.</text>
</comment>
<keyword evidence="2" id="KW-0732">Signal</keyword>
<feature type="region of interest" description="Disordered" evidence="1">
    <location>
        <begin position="27"/>
        <end position="53"/>
    </location>
</feature>
<dbReference type="Gene3D" id="3.40.190.10">
    <property type="entry name" value="Periplasmic binding protein-like II"/>
    <property type="match status" value="1"/>
</dbReference>
<evidence type="ECO:0000256" key="2">
    <source>
        <dbReference type="SAM" id="SignalP"/>
    </source>
</evidence>
<feature type="domain" description="Solute-binding protein family 5" evidence="3">
    <location>
        <begin position="80"/>
        <end position="452"/>
    </location>
</feature>
<proteinExistence type="predicted"/>
<dbReference type="InterPro" id="IPR039424">
    <property type="entry name" value="SBP_5"/>
</dbReference>
<accession>A0ABP9BPN8</accession>
<dbReference type="PANTHER" id="PTHR30290">
    <property type="entry name" value="PERIPLASMIC BINDING COMPONENT OF ABC TRANSPORTER"/>
    <property type="match status" value="1"/>
</dbReference>
<dbReference type="CDD" id="cd00995">
    <property type="entry name" value="PBP2_NikA_DppA_OppA_like"/>
    <property type="match status" value="1"/>
</dbReference>
<protein>
    <submittedName>
        <fullName evidence="4">ABC transporter substrate-binding protein</fullName>
    </submittedName>
</protein>
<dbReference type="PIRSF" id="PIRSF002741">
    <property type="entry name" value="MppA"/>
    <property type="match status" value="1"/>
</dbReference>
<feature type="chain" id="PRO_5045157159" evidence="2">
    <location>
        <begin position="23"/>
        <end position="533"/>
    </location>
</feature>
<feature type="signal peptide" evidence="2">
    <location>
        <begin position="1"/>
        <end position="22"/>
    </location>
</feature>
<name>A0ABP9BPN8_9PSEU</name>
<gene>
    <name evidence="4" type="ORF">GCM10023200_38580</name>
</gene>
<organism evidence="4 5">
    <name type="scientific">Actinomycetospora chlora</name>
    <dbReference type="NCBI Taxonomy" id="663608"/>
    <lineage>
        <taxon>Bacteria</taxon>
        <taxon>Bacillati</taxon>
        <taxon>Actinomycetota</taxon>
        <taxon>Actinomycetes</taxon>
        <taxon>Pseudonocardiales</taxon>
        <taxon>Pseudonocardiaceae</taxon>
        <taxon>Actinomycetospora</taxon>
    </lineage>
</organism>
<evidence type="ECO:0000256" key="1">
    <source>
        <dbReference type="SAM" id="MobiDB-lite"/>
    </source>
</evidence>
<keyword evidence="5" id="KW-1185">Reference proteome</keyword>
<reference evidence="5" key="1">
    <citation type="journal article" date="2019" name="Int. J. Syst. Evol. Microbiol.">
        <title>The Global Catalogue of Microorganisms (GCM) 10K type strain sequencing project: providing services to taxonomists for standard genome sequencing and annotation.</title>
        <authorList>
            <consortium name="The Broad Institute Genomics Platform"/>
            <consortium name="The Broad Institute Genome Sequencing Center for Infectious Disease"/>
            <person name="Wu L."/>
            <person name="Ma J."/>
        </authorList>
    </citation>
    <scope>NUCLEOTIDE SEQUENCE [LARGE SCALE GENOMIC DNA]</scope>
    <source>
        <strain evidence="5">JCM 17979</strain>
    </source>
</reference>
<dbReference type="InterPro" id="IPR000914">
    <property type="entry name" value="SBP_5_dom"/>
</dbReference>
<dbReference type="InterPro" id="IPR030678">
    <property type="entry name" value="Peptide/Ni-bd"/>
</dbReference>